<feature type="region of interest" description="Disordered" evidence="1">
    <location>
        <begin position="1"/>
        <end position="69"/>
    </location>
</feature>
<reference evidence="2 3" key="1">
    <citation type="submission" date="2023-08" db="EMBL/GenBank/DDBJ databases">
        <authorList>
            <person name="Palmer J.M."/>
        </authorList>
    </citation>
    <scope>NUCLEOTIDE SEQUENCE [LARGE SCALE GENOMIC DNA]</scope>
    <source>
        <strain evidence="2 3">TWF481</strain>
    </source>
</reference>
<evidence type="ECO:0000256" key="1">
    <source>
        <dbReference type="SAM" id="MobiDB-lite"/>
    </source>
</evidence>
<dbReference type="AlphaFoldDB" id="A0AAV9WP43"/>
<dbReference type="EMBL" id="JAVHJL010000001">
    <property type="protein sequence ID" value="KAK6512054.1"/>
    <property type="molecule type" value="Genomic_DNA"/>
</dbReference>
<feature type="compositionally biased region" description="Polar residues" evidence="1">
    <location>
        <begin position="1"/>
        <end position="17"/>
    </location>
</feature>
<feature type="compositionally biased region" description="Basic and acidic residues" evidence="1">
    <location>
        <begin position="48"/>
        <end position="69"/>
    </location>
</feature>
<gene>
    <name evidence="2" type="ORF">TWF481_000952</name>
</gene>
<evidence type="ECO:0008006" key="4">
    <source>
        <dbReference type="Google" id="ProtNLM"/>
    </source>
</evidence>
<dbReference type="Proteomes" id="UP001370758">
    <property type="component" value="Unassembled WGS sequence"/>
</dbReference>
<protein>
    <recommendedName>
        <fullName evidence="4">SMP domain-containing protein</fullName>
    </recommendedName>
</protein>
<evidence type="ECO:0000313" key="3">
    <source>
        <dbReference type="Proteomes" id="UP001370758"/>
    </source>
</evidence>
<evidence type="ECO:0000313" key="2">
    <source>
        <dbReference type="EMBL" id="KAK6512054.1"/>
    </source>
</evidence>
<sequence length="69" mass="7490">MDQSIQSATGHVFSSNPGPVIPDEEVQQEMAAQAQKYDIARKQAQAAEKAKQTAQKEGDKKDTKESKSA</sequence>
<keyword evidence="3" id="KW-1185">Reference proteome</keyword>
<accession>A0AAV9WP43</accession>
<name>A0AAV9WP43_9PEZI</name>
<comment type="caution">
    <text evidence="2">The sequence shown here is derived from an EMBL/GenBank/DDBJ whole genome shotgun (WGS) entry which is preliminary data.</text>
</comment>
<organism evidence="2 3">
    <name type="scientific">Arthrobotrys musiformis</name>
    <dbReference type="NCBI Taxonomy" id="47236"/>
    <lineage>
        <taxon>Eukaryota</taxon>
        <taxon>Fungi</taxon>
        <taxon>Dikarya</taxon>
        <taxon>Ascomycota</taxon>
        <taxon>Pezizomycotina</taxon>
        <taxon>Orbiliomycetes</taxon>
        <taxon>Orbiliales</taxon>
        <taxon>Orbiliaceae</taxon>
        <taxon>Arthrobotrys</taxon>
    </lineage>
</organism>
<proteinExistence type="predicted"/>